<sequence>MHRDNSHEANAGQVGLLVAKELKKIHNNWLYLIIAVSVALNFYGYFKITELSALAVANTEVAWVKMYPNGTWDIDFTLPDNPERFFQANIDKSINDYIKYRYGRNPYSINTDFPKATMFMSSAMLSWFYDDKKGFDAIKIANDTVAANKYVNVIVNRLQHYDAQGSDLVEGMIYRTRVHIRRVKTDVHHTPLGKPSFDVVELQWRLLSRQEIMRKTAGSRESAKDLLLVNPAGIEIIQAQLFHDFKEEVSAS</sequence>
<dbReference type="Proteomes" id="UP000257039">
    <property type="component" value="Unassembled WGS sequence"/>
</dbReference>
<feature type="transmembrane region" description="Helical" evidence="1">
    <location>
        <begin position="29"/>
        <end position="46"/>
    </location>
</feature>
<reference evidence="2 3" key="1">
    <citation type="submission" date="2017-04" db="EMBL/GenBank/DDBJ databases">
        <title>Draft genome sequence of Zooshikella ganghwensis VG4 isolated from Red Sea sediments.</title>
        <authorList>
            <person name="Rehman Z."/>
            <person name="Alam I."/>
            <person name="Kamau A."/>
            <person name="Bajic V."/>
            <person name="Leiknes T."/>
        </authorList>
    </citation>
    <scope>NUCLEOTIDE SEQUENCE [LARGE SCALE GENOMIC DNA]</scope>
    <source>
        <strain evidence="2 3">VG4</strain>
    </source>
</reference>
<keyword evidence="1" id="KW-1133">Transmembrane helix</keyword>
<dbReference type="EMBL" id="NDXW01000010">
    <property type="protein sequence ID" value="RDH41328.1"/>
    <property type="molecule type" value="Genomic_DNA"/>
</dbReference>
<gene>
    <name evidence="2" type="ORF">B9G39_29095</name>
</gene>
<evidence type="ECO:0000313" key="2">
    <source>
        <dbReference type="EMBL" id="RDH41328.1"/>
    </source>
</evidence>
<evidence type="ECO:0000256" key="1">
    <source>
        <dbReference type="SAM" id="Phobius"/>
    </source>
</evidence>
<dbReference type="AlphaFoldDB" id="A0A4P9VE41"/>
<accession>A0A4P9VE41</accession>
<protein>
    <recommendedName>
        <fullName evidence="4">Bacterial virulence protein VirB8 domain-containing protein</fullName>
    </recommendedName>
</protein>
<keyword evidence="1" id="KW-0472">Membrane</keyword>
<dbReference type="RefSeq" id="WP_094789955.1">
    <property type="nucleotide sequence ID" value="NZ_NDXW01000010.1"/>
</dbReference>
<evidence type="ECO:0000313" key="3">
    <source>
        <dbReference type="Proteomes" id="UP000257039"/>
    </source>
</evidence>
<evidence type="ECO:0008006" key="4">
    <source>
        <dbReference type="Google" id="ProtNLM"/>
    </source>
</evidence>
<keyword evidence="1" id="KW-0812">Transmembrane</keyword>
<organism evidence="2 3">
    <name type="scientific">Zooshikella ganghwensis</name>
    <dbReference type="NCBI Taxonomy" id="202772"/>
    <lineage>
        <taxon>Bacteria</taxon>
        <taxon>Pseudomonadati</taxon>
        <taxon>Pseudomonadota</taxon>
        <taxon>Gammaproteobacteria</taxon>
        <taxon>Oceanospirillales</taxon>
        <taxon>Zooshikellaceae</taxon>
        <taxon>Zooshikella</taxon>
    </lineage>
</organism>
<name>A0A4P9VE41_9GAMM</name>
<proteinExistence type="predicted"/>
<keyword evidence="3" id="KW-1185">Reference proteome</keyword>
<comment type="caution">
    <text evidence="2">The sequence shown here is derived from an EMBL/GenBank/DDBJ whole genome shotgun (WGS) entry which is preliminary data.</text>
</comment>